<dbReference type="Pfam" id="PF01544">
    <property type="entry name" value="CorA"/>
    <property type="match status" value="1"/>
</dbReference>
<reference evidence="6 7" key="1">
    <citation type="submission" date="2016-05" db="EMBL/GenBank/DDBJ databases">
        <title>Comparative analysis of secretome profiles of manganese(II)-oxidizing ascomycete fungi.</title>
        <authorList>
            <consortium name="DOE Joint Genome Institute"/>
            <person name="Zeiner C.A."/>
            <person name="Purvine S.O."/>
            <person name="Zink E.M."/>
            <person name="Wu S."/>
            <person name="Pasa-Tolic L."/>
            <person name="Chaput D.L."/>
            <person name="Haridas S."/>
            <person name="Grigoriev I.V."/>
            <person name="Santelli C.M."/>
            <person name="Hansel C.M."/>
        </authorList>
    </citation>
    <scope>NUCLEOTIDE SEQUENCE [LARGE SCALE GENOMIC DNA]</scope>
    <source>
        <strain evidence="6 7">AP3s5-JAC2a</strain>
    </source>
</reference>
<evidence type="ECO:0000256" key="1">
    <source>
        <dbReference type="ARBA" id="ARBA00004141"/>
    </source>
</evidence>
<accession>A0A177CLG8</accession>
<dbReference type="InterPro" id="IPR002523">
    <property type="entry name" value="MgTranspt_CorA/ZnTranspt_ZntB"/>
</dbReference>
<dbReference type="GeneID" id="28768339"/>
<dbReference type="SUPFAM" id="SSF144083">
    <property type="entry name" value="Magnesium transport protein CorA, transmembrane region"/>
    <property type="match status" value="1"/>
</dbReference>
<proteinExistence type="predicted"/>
<dbReference type="GO" id="GO:0046873">
    <property type="term" value="F:metal ion transmembrane transporter activity"/>
    <property type="evidence" value="ECO:0007669"/>
    <property type="project" value="InterPro"/>
</dbReference>
<dbReference type="STRING" id="1460663.A0A177CLG8"/>
<keyword evidence="2 5" id="KW-0812">Transmembrane</keyword>
<evidence type="ECO:0000256" key="3">
    <source>
        <dbReference type="ARBA" id="ARBA00022989"/>
    </source>
</evidence>
<dbReference type="PANTHER" id="PTHR47685:SF1">
    <property type="entry name" value="MAGNESIUM TRANSPORT PROTEIN CORA"/>
    <property type="match status" value="1"/>
</dbReference>
<comment type="subcellular location">
    <subcellularLocation>
        <location evidence="1">Membrane</location>
        <topology evidence="1">Multi-pass membrane protein</topology>
    </subcellularLocation>
</comment>
<evidence type="ECO:0000256" key="5">
    <source>
        <dbReference type="SAM" id="Phobius"/>
    </source>
</evidence>
<organism evidence="6 7">
    <name type="scientific">Paraphaeosphaeria sporulosa</name>
    <dbReference type="NCBI Taxonomy" id="1460663"/>
    <lineage>
        <taxon>Eukaryota</taxon>
        <taxon>Fungi</taxon>
        <taxon>Dikarya</taxon>
        <taxon>Ascomycota</taxon>
        <taxon>Pezizomycotina</taxon>
        <taxon>Dothideomycetes</taxon>
        <taxon>Pleosporomycetidae</taxon>
        <taxon>Pleosporales</taxon>
        <taxon>Massarineae</taxon>
        <taxon>Didymosphaeriaceae</taxon>
        <taxon>Paraphaeosphaeria</taxon>
    </lineage>
</organism>
<gene>
    <name evidence="6" type="ORF">CC84DRAFT_1258741</name>
</gene>
<keyword evidence="4 5" id="KW-0472">Membrane</keyword>
<keyword evidence="3 5" id="KW-1133">Transmembrane helix</keyword>
<dbReference type="Gene3D" id="1.20.58.340">
    <property type="entry name" value="Magnesium transport protein CorA, transmembrane region"/>
    <property type="match status" value="1"/>
</dbReference>
<evidence type="ECO:0000256" key="2">
    <source>
        <dbReference type="ARBA" id="ARBA00022692"/>
    </source>
</evidence>
<dbReference type="RefSeq" id="XP_018038065.1">
    <property type="nucleotide sequence ID" value="XM_018184853.1"/>
</dbReference>
<keyword evidence="7" id="KW-1185">Reference proteome</keyword>
<dbReference type="PANTHER" id="PTHR47685">
    <property type="entry name" value="MAGNESIUM TRANSPORT PROTEIN CORA"/>
    <property type="match status" value="1"/>
</dbReference>
<feature type="transmembrane region" description="Helical" evidence="5">
    <location>
        <begin position="284"/>
        <end position="306"/>
    </location>
</feature>
<dbReference type="EMBL" id="KV441551">
    <property type="protein sequence ID" value="OAG07700.1"/>
    <property type="molecule type" value="Genomic_DNA"/>
</dbReference>
<dbReference type="Proteomes" id="UP000077069">
    <property type="component" value="Unassembled WGS sequence"/>
</dbReference>
<evidence type="ECO:0000313" key="6">
    <source>
        <dbReference type="EMBL" id="OAG07700.1"/>
    </source>
</evidence>
<dbReference type="InterPro" id="IPR050829">
    <property type="entry name" value="CorA_MIT"/>
</dbReference>
<dbReference type="InterPro" id="IPR045863">
    <property type="entry name" value="CorA_TM1_TM2"/>
</dbReference>
<sequence length="368" mass="41728">MNVHPRRTLDQFYYPSLSDTSARDKDQTISKWTGSNLWCWVIDDNFCDLYESVKKHANACKTVWDMQALLVREAISYTAEQNNKNVVDLIETYKWVSRTKAARQTSYVQDFLIKHHENHFDSAALDDSKESKLVLEVSDIVDELKMIKSLVQTQRGVLKTFIEALTRKNPSTDEPQQNSRKRANISKCSFTSTDASRMFINLQNQETLHRDSEDIKLLAQDISGAAASYAVTADETLVSLLKDLDEIKEEADYTHRMLQDLLDLKSKAASLAEARSTTKQGQAVMLFTIVTIIFLPLSFFTSYFGQNVSEFTGDDKNPSSWDLWKVGTPITVIVIAVALLIALLIMKPDWRRSLVLSRSDGVHDVEAA</sequence>
<evidence type="ECO:0008006" key="8">
    <source>
        <dbReference type="Google" id="ProtNLM"/>
    </source>
</evidence>
<protein>
    <recommendedName>
        <fullName evidence="8">Mg2+ transporter protein</fullName>
    </recommendedName>
</protein>
<evidence type="ECO:0000256" key="4">
    <source>
        <dbReference type="ARBA" id="ARBA00023136"/>
    </source>
</evidence>
<name>A0A177CLG8_9PLEO</name>
<dbReference type="InParanoid" id="A0A177CLG8"/>
<evidence type="ECO:0000313" key="7">
    <source>
        <dbReference type="Proteomes" id="UP000077069"/>
    </source>
</evidence>
<dbReference type="OrthoDB" id="341259at2759"/>
<feature type="transmembrane region" description="Helical" evidence="5">
    <location>
        <begin position="326"/>
        <end position="346"/>
    </location>
</feature>
<dbReference type="GO" id="GO:0016020">
    <property type="term" value="C:membrane"/>
    <property type="evidence" value="ECO:0007669"/>
    <property type="project" value="UniProtKB-SubCell"/>
</dbReference>
<dbReference type="AlphaFoldDB" id="A0A177CLG8"/>